<comment type="caution">
    <text evidence="2">The sequence shown here is derived from an EMBL/GenBank/DDBJ whole genome shotgun (WGS) entry which is preliminary data.</text>
</comment>
<dbReference type="GO" id="GO:0071203">
    <property type="term" value="C:WASH complex"/>
    <property type="evidence" value="ECO:0007669"/>
    <property type="project" value="InterPro"/>
</dbReference>
<dbReference type="VEuPathDB" id="AmoebaDB:EHI5A_019770"/>
<dbReference type="AlphaFoldDB" id="A0A5K1VJ65"/>
<dbReference type="GO" id="GO:0140285">
    <property type="term" value="P:endosome fission"/>
    <property type="evidence" value="ECO:0007669"/>
    <property type="project" value="TreeGrafter"/>
</dbReference>
<organism evidence="2 3">
    <name type="scientific">Entamoeba histolytica</name>
    <dbReference type="NCBI Taxonomy" id="5759"/>
    <lineage>
        <taxon>Eukaryota</taxon>
        <taxon>Amoebozoa</taxon>
        <taxon>Evosea</taxon>
        <taxon>Archamoebae</taxon>
        <taxon>Mastigamoebida</taxon>
        <taxon>Entamoebidae</taxon>
        <taxon>Entamoeba</taxon>
    </lineage>
</organism>
<protein>
    <recommendedName>
        <fullName evidence="4">Strumpellin</fullName>
    </recommendedName>
</protein>
<evidence type="ECO:0000313" key="3">
    <source>
        <dbReference type="Proteomes" id="UP000078387"/>
    </source>
</evidence>
<evidence type="ECO:0000256" key="1">
    <source>
        <dbReference type="ARBA" id="ARBA00006224"/>
    </source>
</evidence>
<dbReference type="GO" id="GO:0030041">
    <property type="term" value="P:actin filament polymerization"/>
    <property type="evidence" value="ECO:0007669"/>
    <property type="project" value="TreeGrafter"/>
</dbReference>
<dbReference type="EMBL" id="BDEQ01000001">
    <property type="protein sequence ID" value="GAT91849.1"/>
    <property type="molecule type" value="Genomic_DNA"/>
</dbReference>
<dbReference type="PANTHER" id="PTHR15691:SF6">
    <property type="entry name" value="WASH COMPLEX SUBUNIT 5"/>
    <property type="match status" value="1"/>
</dbReference>
<accession>A0A5K1VJ65</accession>
<dbReference type="Proteomes" id="UP000078387">
    <property type="component" value="Unassembled WGS sequence"/>
</dbReference>
<evidence type="ECO:0008006" key="4">
    <source>
        <dbReference type="Google" id="ProtNLM"/>
    </source>
</evidence>
<dbReference type="Pfam" id="PF10266">
    <property type="entry name" value="Strumpellin"/>
    <property type="match status" value="1"/>
</dbReference>
<proteinExistence type="inferred from homology"/>
<dbReference type="OMA" id="FFPDNWV"/>
<dbReference type="VEuPathDB" id="AmoebaDB:KM1_110380"/>
<name>A0A5K1VJ65_ENTHI</name>
<comment type="similarity">
    <text evidence="1">Belongs to the strumpellin family.</text>
</comment>
<gene>
    <name evidence="2" type="ORF">CL6EHI_045500</name>
</gene>
<reference evidence="2 3" key="1">
    <citation type="submission" date="2016-05" db="EMBL/GenBank/DDBJ databases">
        <title>First whole genome sequencing of Entamoeba histolytica HM1:IMSS-clone-6.</title>
        <authorList>
            <person name="Mukherjee Avik.K."/>
            <person name="Izumyama S."/>
            <person name="Nakada-Tsukui K."/>
            <person name="Nozaki T."/>
        </authorList>
    </citation>
    <scope>NUCLEOTIDE SEQUENCE [LARGE SCALE GENOMIC DNA]</scope>
    <source>
        <strain evidence="2 3">HM1:IMSS clone 6</strain>
    </source>
</reference>
<dbReference type="VEuPathDB" id="AmoebaDB:EHI8A_059340"/>
<dbReference type="InterPro" id="IPR019393">
    <property type="entry name" value="WASH_strumpellin"/>
</dbReference>
<dbReference type="PANTHER" id="PTHR15691">
    <property type="entry name" value="WASH COMPLEX SUBUNIT 5"/>
    <property type="match status" value="1"/>
</dbReference>
<dbReference type="VEuPathDB" id="AmoebaDB:EHI7A_009200"/>
<dbReference type="GO" id="GO:0007032">
    <property type="term" value="P:endosome organization"/>
    <property type="evidence" value="ECO:0007669"/>
    <property type="project" value="TreeGrafter"/>
</dbReference>
<dbReference type="GO" id="GO:0005768">
    <property type="term" value="C:endosome"/>
    <property type="evidence" value="ECO:0007669"/>
    <property type="project" value="TreeGrafter"/>
</dbReference>
<dbReference type="VEuPathDB" id="AmoebaDB:EHI_045500"/>
<evidence type="ECO:0000313" key="2">
    <source>
        <dbReference type="EMBL" id="GAT91849.1"/>
    </source>
</evidence>
<dbReference type="GO" id="GO:0051125">
    <property type="term" value="P:regulation of actin nucleation"/>
    <property type="evidence" value="ECO:0007669"/>
    <property type="project" value="TreeGrafter"/>
</dbReference>
<sequence length="1117" mass="128743">MSILNEANDCHKILVRLVSYANTICSELFRVKDLIPEDFINPSNCCKDLIFDYSYIPKSESIDMKINSSRELRIIDMKIKEKYERIIWRTFQVFESIYQYTKQVEEFYDKIIEGEYLQYNAETLLVDVEGKQLVCETLSFVVRLLLLLDILIPGIVRERILIFVLRHKRSNEFGDLDKIIPLVKRTEYIVGSSKKPSNYPDEYLKRIHVNDYIVQMAIGRMLSDDIYNTTKSFPLPDHRSSALSAQGSLLTMILFLSPQTLNNNISFMNEVVNKFFGDCWIVPIYIGHCIDLTFFWDSYKSARQALQRVVTPSHIENIWKGHQQVMAKCKVELQGYLEEGGMTDEKVMLNMQKLINCQRNCNVVLRWALLHGTYPIKKLRDIFVKPKYHEDIIDFLLETAQFEFELKRIIGNIVKEKPLQWENLKNESSKRMKDLSNYFNDENKLSEHSNSGLMKWCLFMSEQIDKLDVKEISSGKSLSKLIQAMEEVETNYLNDLSLVVVETVRKTKDMLTKMFRLLNVNDTVRGLLDNISDCSYANELLSTQVYVEYLQQIIKKNPRNSLKLRSLILKMSSILHLALLRMMQAKTDEQMENVSKYYSEVLVNYVQRVLEVIPEQVFLLINSIAKLQVTSIPETPVFVEKKDIISFALFDERNYLAELTHAVSIYAEGILAMETTFVGIIQVDPVKLLEDGIRKALGRRLKNMFSKTLQFKIKGNLGETLTQLSELSNQIGGFSTSFRYIQDYLHIDGLKVWQEEFTNVISTCVNEECNSFLANGLDTVNSQTFIGKLTSQIMSIVDYRKNVFYLSAANGWFYKDGKEVIGYVFMRKLVSALSVLGVTGINQLCAFKCVKELNDIITTVNLIVEKYSVFNQMTQNFNENKLNEQNIFKVIDNGLSVVTKIGRSLIDTLHNLGTLQLLREQLNCQLCSENRTKATSLHFALKSFDQALVHDFFENPNKKEREPLIYNEINRFLDVAGFVPALSKVYITCAEGGDQIASVLSSFILYCSQFFIFDSKYQTLMLRPKAPVPYDPYVLAVGIVTVFRQFHPSTMWASFSYLSLYVKGVMTNCLTLSKQIPFIIFQLCDFMTSIIQIGGYDKKIYDSLIPVSLLASLNQPN</sequence>